<proteinExistence type="predicted"/>
<evidence type="ECO:0000256" key="1">
    <source>
        <dbReference type="SAM" id="SignalP"/>
    </source>
</evidence>
<accession>A0A4R3XXI5</accession>
<feature type="signal peptide" evidence="1">
    <location>
        <begin position="1"/>
        <end position="26"/>
    </location>
</feature>
<keyword evidence="1" id="KW-0732">Signal</keyword>
<dbReference type="AlphaFoldDB" id="A0A4R3XXI5"/>
<gene>
    <name evidence="3" type="ORF">EDC63_12225</name>
</gene>
<reference evidence="3 4" key="1">
    <citation type="submission" date="2019-03" db="EMBL/GenBank/DDBJ databases">
        <title>Genomic Encyclopedia of Type Strains, Phase IV (KMG-IV): sequencing the most valuable type-strain genomes for metagenomic binning, comparative biology and taxonomic classification.</title>
        <authorList>
            <person name="Goeker M."/>
        </authorList>
    </citation>
    <scope>NUCLEOTIDE SEQUENCE [LARGE SCALE GENOMIC DNA]</scope>
    <source>
        <strain evidence="3 4">DSM 100309</strain>
    </source>
</reference>
<name>A0A4R3XXI5_9PROT</name>
<dbReference type="Pfam" id="PF07589">
    <property type="entry name" value="PEP-CTERM"/>
    <property type="match status" value="1"/>
</dbReference>
<dbReference type="RefSeq" id="WP_124948223.1">
    <property type="nucleotide sequence ID" value="NZ_BHVT01000077.1"/>
</dbReference>
<dbReference type="OrthoDB" id="9255974at2"/>
<dbReference type="InterPro" id="IPR013424">
    <property type="entry name" value="Ice-binding_C"/>
</dbReference>
<dbReference type="EMBL" id="SMCO01000022">
    <property type="protein sequence ID" value="TCV82333.1"/>
    <property type="molecule type" value="Genomic_DNA"/>
</dbReference>
<protein>
    <submittedName>
        <fullName evidence="3">Putative secreted protein with PEP-CTERM sorting signal</fullName>
    </submittedName>
</protein>
<evidence type="ECO:0000259" key="2">
    <source>
        <dbReference type="Pfam" id="PF07589"/>
    </source>
</evidence>
<keyword evidence="4" id="KW-1185">Reference proteome</keyword>
<dbReference type="Proteomes" id="UP000295367">
    <property type="component" value="Unassembled WGS sequence"/>
</dbReference>
<evidence type="ECO:0000313" key="3">
    <source>
        <dbReference type="EMBL" id="TCV82333.1"/>
    </source>
</evidence>
<feature type="chain" id="PRO_5020860915" evidence="1">
    <location>
        <begin position="27"/>
        <end position="230"/>
    </location>
</feature>
<feature type="domain" description="Ice-binding protein C-terminal" evidence="2">
    <location>
        <begin position="205"/>
        <end position="226"/>
    </location>
</feature>
<comment type="caution">
    <text evidence="3">The sequence shown here is derived from an EMBL/GenBank/DDBJ whole genome shotgun (WGS) entry which is preliminary data.</text>
</comment>
<dbReference type="NCBIfam" id="TIGR02595">
    <property type="entry name" value="PEP_CTERM"/>
    <property type="match status" value="1"/>
</dbReference>
<organism evidence="3 4">
    <name type="scientific">Sulfurirhabdus autotrophica</name>
    <dbReference type="NCBI Taxonomy" id="1706046"/>
    <lineage>
        <taxon>Bacteria</taxon>
        <taxon>Pseudomonadati</taxon>
        <taxon>Pseudomonadota</taxon>
        <taxon>Betaproteobacteria</taxon>
        <taxon>Nitrosomonadales</taxon>
        <taxon>Sulfuricellaceae</taxon>
        <taxon>Sulfurirhabdus</taxon>
    </lineage>
</organism>
<sequence length="230" mass="23732">MKLNKISKLALSLFSVYALTATPAHALVTYAADATTTSTIPSLTGFSTDGAMMDGMQVTATFSGGLTQTVSWADTGPTSGGVTGSGWGLSLTGDSFAGLWNFVFSPTAQLGAITQLILNGNTGFTVFDRSLPAPGTNGSANGHDLSFTDSTINALVTFSDQVALTGAAPVGDLWHVVTVDFTDGLRGDFAFVQDTDNDSRITNRVPEPTVLGLFGIGLLAAGLARKNRKA</sequence>
<evidence type="ECO:0000313" key="4">
    <source>
        <dbReference type="Proteomes" id="UP000295367"/>
    </source>
</evidence>